<gene>
    <name evidence="2" type="ordered locus">Desti_1680</name>
</gene>
<keyword evidence="1" id="KW-0732">Signal</keyword>
<keyword evidence="3" id="KW-1185">Reference proteome</keyword>
<proteinExistence type="predicted"/>
<reference evidence="3" key="1">
    <citation type="submission" date="2012-06" db="EMBL/GenBank/DDBJ databases">
        <title>Complete sequence of chromosome of Desulfomonile tiedjei DSM 6799.</title>
        <authorList>
            <person name="Lucas S."/>
            <person name="Copeland A."/>
            <person name="Lapidus A."/>
            <person name="Glavina del Rio T."/>
            <person name="Dalin E."/>
            <person name="Tice H."/>
            <person name="Bruce D."/>
            <person name="Goodwin L."/>
            <person name="Pitluck S."/>
            <person name="Peters L."/>
            <person name="Ovchinnikova G."/>
            <person name="Zeytun A."/>
            <person name="Lu M."/>
            <person name="Kyrpides N."/>
            <person name="Mavromatis K."/>
            <person name="Ivanova N."/>
            <person name="Brettin T."/>
            <person name="Detter J.C."/>
            <person name="Han C."/>
            <person name="Larimer F."/>
            <person name="Land M."/>
            <person name="Hauser L."/>
            <person name="Markowitz V."/>
            <person name="Cheng J.-F."/>
            <person name="Hugenholtz P."/>
            <person name="Woyke T."/>
            <person name="Wu D."/>
            <person name="Spring S."/>
            <person name="Schroeder M."/>
            <person name="Brambilla E."/>
            <person name="Klenk H.-P."/>
            <person name="Eisen J.A."/>
        </authorList>
    </citation>
    <scope>NUCLEOTIDE SEQUENCE [LARGE SCALE GENOMIC DNA]</scope>
    <source>
        <strain evidence="3">ATCC 49306 / DSM 6799 / DCB-1</strain>
    </source>
</reference>
<organism evidence="2 3">
    <name type="scientific">Desulfomonile tiedjei (strain ATCC 49306 / DSM 6799 / DCB-1)</name>
    <dbReference type="NCBI Taxonomy" id="706587"/>
    <lineage>
        <taxon>Bacteria</taxon>
        <taxon>Pseudomonadati</taxon>
        <taxon>Thermodesulfobacteriota</taxon>
        <taxon>Desulfomonilia</taxon>
        <taxon>Desulfomonilales</taxon>
        <taxon>Desulfomonilaceae</taxon>
        <taxon>Desulfomonile</taxon>
    </lineage>
</organism>
<name>I4C4A0_DESTA</name>
<protein>
    <submittedName>
        <fullName evidence="2">Uncharacterized protein</fullName>
    </submittedName>
</protein>
<sequence length="333" mass="36943">MLGNYPKFVFVLALFVTVIATVAWAESSPTDYDPCIGARLDCPPGAKGITKVKPTTPEAIKVRPYPGVTSRFEALSRLNPMNWWADCFLPTPAKGQFMVGPKVTFARIQGEVRRGLDVAGLQSSLVDFDDHLGLKKSGNIVWSVDALYQFRPRWGIRYSFTPIFQEATSFPRTSFNFMGTTFASATEVRSKWDHVEHRAGIYFNLSQTQHSLTNLYADWLNVQDKLSIGTGVTSPVVWNDTKNMAVTGLEFSRCLKNFHGNTLAFSGKGGIAFLNDSIGYEAEVGLSYLIPIKTGRFGIVQGGYRYSHLKKDKQAEVFGTTIDGAFLQVGFLF</sequence>
<evidence type="ECO:0000313" key="3">
    <source>
        <dbReference type="Proteomes" id="UP000006055"/>
    </source>
</evidence>
<dbReference type="HOGENOM" id="CLU_067051_0_0_7"/>
<dbReference type="KEGG" id="dti:Desti_1680"/>
<evidence type="ECO:0000256" key="1">
    <source>
        <dbReference type="SAM" id="SignalP"/>
    </source>
</evidence>
<dbReference type="EMBL" id="CP003360">
    <property type="protein sequence ID" value="AFM24391.1"/>
    <property type="molecule type" value="Genomic_DNA"/>
</dbReference>
<feature type="signal peptide" evidence="1">
    <location>
        <begin position="1"/>
        <end position="25"/>
    </location>
</feature>
<dbReference type="RefSeq" id="WP_014809539.1">
    <property type="nucleotide sequence ID" value="NC_018025.1"/>
</dbReference>
<dbReference type="Proteomes" id="UP000006055">
    <property type="component" value="Chromosome"/>
</dbReference>
<evidence type="ECO:0000313" key="2">
    <source>
        <dbReference type="EMBL" id="AFM24391.1"/>
    </source>
</evidence>
<dbReference type="AlphaFoldDB" id="I4C4A0"/>
<accession>I4C4A0</accession>
<feature type="chain" id="PRO_5003687501" evidence="1">
    <location>
        <begin position="26"/>
        <end position="333"/>
    </location>
</feature>